<dbReference type="AlphaFoldDB" id="A0A6C0K2G6"/>
<sequence>MYYYNIMNGLYIPKDILHIILEYDGRIKYKNGKYFNVIRQNDERYNIITPIISKKMVILNNIDLRGSEFYFEFGFDIDSRIGLCYDYGFNETNVFEICYYDTRNGWEQIRTYL</sequence>
<organism evidence="1">
    <name type="scientific">viral metagenome</name>
    <dbReference type="NCBI Taxonomy" id="1070528"/>
    <lineage>
        <taxon>unclassified sequences</taxon>
        <taxon>metagenomes</taxon>
        <taxon>organismal metagenomes</taxon>
    </lineage>
</organism>
<name>A0A6C0K2G6_9ZZZZ</name>
<reference evidence="1" key="1">
    <citation type="journal article" date="2020" name="Nature">
        <title>Giant virus diversity and host interactions through global metagenomics.</title>
        <authorList>
            <person name="Schulz F."/>
            <person name="Roux S."/>
            <person name="Paez-Espino D."/>
            <person name="Jungbluth S."/>
            <person name="Walsh D.A."/>
            <person name="Denef V.J."/>
            <person name="McMahon K.D."/>
            <person name="Konstantinidis K.T."/>
            <person name="Eloe-Fadrosh E.A."/>
            <person name="Kyrpides N.C."/>
            <person name="Woyke T."/>
        </authorList>
    </citation>
    <scope>NUCLEOTIDE SEQUENCE</scope>
    <source>
        <strain evidence="1">GVMAG-S-1101164-67</strain>
    </source>
</reference>
<protein>
    <submittedName>
        <fullName evidence="1">Uncharacterized protein</fullName>
    </submittedName>
</protein>
<proteinExistence type="predicted"/>
<evidence type="ECO:0000313" key="1">
    <source>
        <dbReference type="EMBL" id="QHU10254.1"/>
    </source>
</evidence>
<dbReference type="EMBL" id="MN740752">
    <property type="protein sequence ID" value="QHU10254.1"/>
    <property type="molecule type" value="Genomic_DNA"/>
</dbReference>
<accession>A0A6C0K2G6</accession>